<dbReference type="Proteomes" id="UP000198703">
    <property type="component" value="Unassembled WGS sequence"/>
</dbReference>
<dbReference type="EMBL" id="FNQM01000003">
    <property type="protein sequence ID" value="SEA17778.1"/>
    <property type="molecule type" value="Genomic_DNA"/>
</dbReference>
<reference evidence="1 2" key="1">
    <citation type="submission" date="2016-10" db="EMBL/GenBank/DDBJ databases">
        <authorList>
            <person name="de Groot N.N."/>
        </authorList>
    </citation>
    <scope>NUCLEOTIDE SEQUENCE [LARGE SCALE GENOMIC DNA]</scope>
    <source>
        <strain evidence="1 2">DSM 15345</strain>
    </source>
</reference>
<evidence type="ECO:0000313" key="2">
    <source>
        <dbReference type="Proteomes" id="UP000198703"/>
    </source>
</evidence>
<organism evidence="1 2">
    <name type="scientific">Rubrimonas cliftonensis</name>
    <dbReference type="NCBI Taxonomy" id="89524"/>
    <lineage>
        <taxon>Bacteria</taxon>
        <taxon>Pseudomonadati</taxon>
        <taxon>Pseudomonadota</taxon>
        <taxon>Alphaproteobacteria</taxon>
        <taxon>Rhodobacterales</taxon>
        <taxon>Paracoccaceae</taxon>
        <taxon>Rubrimonas</taxon>
    </lineage>
</organism>
<proteinExistence type="predicted"/>
<gene>
    <name evidence="1" type="ORF">SAMN05444370_103353</name>
</gene>
<accession>A0A1H3Z2U0</accession>
<evidence type="ECO:0000313" key="1">
    <source>
        <dbReference type="EMBL" id="SEA17778.1"/>
    </source>
</evidence>
<protein>
    <submittedName>
        <fullName evidence="1">Uncharacterized protein</fullName>
    </submittedName>
</protein>
<dbReference type="AlphaFoldDB" id="A0A1H3Z2U0"/>
<name>A0A1H3Z2U0_9RHOB</name>
<sequence>MTFDVDDVARRLAFALRRFTGADLPPSPGGYADAKARAVTQYAALIADAYAAGALTETEMRREIDEIENMTRRYAGTLRGLAGAAAQAAATTAVAVVFGALRAGLSLAGAPLPETLSSRMTRMTETTLAA</sequence>
<keyword evidence="2" id="KW-1185">Reference proteome</keyword>
<dbReference type="RefSeq" id="WP_093250949.1">
    <property type="nucleotide sequence ID" value="NZ_FNQM01000003.1"/>
</dbReference>